<evidence type="ECO:0000313" key="10">
    <source>
        <dbReference type="EMBL" id="KPV51290.1"/>
    </source>
</evidence>
<feature type="transmembrane region" description="Helical" evidence="7">
    <location>
        <begin position="305"/>
        <end position="323"/>
    </location>
</feature>
<keyword evidence="5 7" id="KW-0472">Membrane</keyword>
<dbReference type="InterPro" id="IPR010619">
    <property type="entry name" value="ThrE-like_N"/>
</dbReference>
<dbReference type="Proteomes" id="UP000050509">
    <property type="component" value="Unassembled WGS sequence"/>
</dbReference>
<reference evidence="10 11" key="1">
    <citation type="submission" date="2015-09" db="EMBL/GenBank/DDBJ databases">
        <title>Draft genome sequence of Kouleothrix aurantiaca JCM 19913.</title>
        <authorList>
            <person name="Hemp J."/>
        </authorList>
    </citation>
    <scope>NUCLEOTIDE SEQUENCE [LARGE SCALE GENOMIC DNA]</scope>
    <source>
        <strain evidence="10 11">COM-B</strain>
    </source>
</reference>
<proteinExistence type="inferred from homology"/>
<protein>
    <recommendedName>
        <fullName evidence="12">Threonine/serine exporter-like N-terminal domain-containing protein</fullName>
    </recommendedName>
</protein>
<evidence type="ECO:0008006" key="12">
    <source>
        <dbReference type="Google" id="ProtNLM"/>
    </source>
</evidence>
<dbReference type="GO" id="GO:0005886">
    <property type="term" value="C:plasma membrane"/>
    <property type="evidence" value="ECO:0007669"/>
    <property type="project" value="UniProtKB-SubCell"/>
</dbReference>
<dbReference type="InterPro" id="IPR024528">
    <property type="entry name" value="ThrE_2"/>
</dbReference>
<evidence type="ECO:0000256" key="5">
    <source>
        <dbReference type="ARBA" id="ARBA00023136"/>
    </source>
</evidence>
<evidence type="ECO:0000256" key="6">
    <source>
        <dbReference type="ARBA" id="ARBA00034125"/>
    </source>
</evidence>
<dbReference type="PANTHER" id="PTHR34390:SF2">
    <property type="entry name" value="SUCCINATE TRANSPORTER SUBUNIT YJJP-RELATED"/>
    <property type="match status" value="1"/>
</dbReference>
<sequence>MFFLCRRGGARAQPTWRKLKAMLTDIETLIPERPLLTRDELRDVLTTALRAGQLMLENGANTSRVEETVHRLGTALGAEWMDVYVTPQGIIASAISHHEHRTRIQRIIKGGVDLSRVAAVMDLSRRAEQGGINQPEALEQLETIARQPRCYGVLITTLAVALACAGFAVLFGGGLWEFAVVLLAAALGQYLRHSMLHRNFDRLMTTAVVAVFASSVALLVAVTLPRLLPIQVNEATAITASVLLLVPGVLMVSSTADMFRGDIISGVARATSALLFVMSIGAGIWATLLVSQANVALEVTLQPNFAVALVMALLAAGGFAVLFDVPYRSLPAAALTGMLAYGVRWLIAYFGGPSEVAFFFAGITIGLMAELLARRLRTTSSLFAIPGYIPLVPGAVAFRAVLHFVEADYTTGLADAVRAAVLVVSIAVGLGTVNALVRARQRPLFA</sequence>
<feature type="transmembrane region" description="Helical" evidence="7">
    <location>
        <begin position="175"/>
        <end position="191"/>
    </location>
</feature>
<feature type="transmembrane region" description="Helical" evidence="7">
    <location>
        <begin position="356"/>
        <end position="373"/>
    </location>
</feature>
<organism evidence="10 11">
    <name type="scientific">Kouleothrix aurantiaca</name>
    <dbReference type="NCBI Taxonomy" id="186479"/>
    <lineage>
        <taxon>Bacteria</taxon>
        <taxon>Bacillati</taxon>
        <taxon>Chloroflexota</taxon>
        <taxon>Chloroflexia</taxon>
        <taxon>Chloroflexales</taxon>
        <taxon>Roseiflexineae</taxon>
        <taxon>Roseiflexaceae</taxon>
        <taxon>Kouleothrix</taxon>
    </lineage>
</organism>
<comment type="caution">
    <text evidence="10">The sequence shown here is derived from an EMBL/GenBank/DDBJ whole genome shotgun (WGS) entry which is preliminary data.</text>
</comment>
<evidence type="ECO:0000256" key="1">
    <source>
        <dbReference type="ARBA" id="ARBA00004651"/>
    </source>
</evidence>
<feature type="domain" description="Threonine/Serine exporter ThrE" evidence="9">
    <location>
        <begin position="309"/>
        <end position="433"/>
    </location>
</feature>
<evidence type="ECO:0000259" key="8">
    <source>
        <dbReference type="Pfam" id="PF06738"/>
    </source>
</evidence>
<dbReference type="Pfam" id="PF06738">
    <property type="entry name" value="ThrE"/>
    <property type="match status" value="1"/>
</dbReference>
<evidence type="ECO:0000256" key="4">
    <source>
        <dbReference type="ARBA" id="ARBA00022989"/>
    </source>
</evidence>
<gene>
    <name evidence="10" type="ORF">SE17_22065</name>
</gene>
<evidence type="ECO:0000256" key="3">
    <source>
        <dbReference type="ARBA" id="ARBA00022692"/>
    </source>
</evidence>
<feature type="transmembrane region" description="Helical" evidence="7">
    <location>
        <begin position="330"/>
        <end position="350"/>
    </location>
</feature>
<feature type="transmembrane region" description="Helical" evidence="7">
    <location>
        <begin position="273"/>
        <end position="293"/>
    </location>
</feature>
<feature type="transmembrane region" description="Helical" evidence="7">
    <location>
        <begin position="417"/>
        <end position="437"/>
    </location>
</feature>
<dbReference type="AlphaFoldDB" id="A0A0P9FEB1"/>
<evidence type="ECO:0000256" key="7">
    <source>
        <dbReference type="SAM" id="Phobius"/>
    </source>
</evidence>
<comment type="similarity">
    <text evidence="6">Belongs to the ThrE exporter (TC 2.A.79) family.</text>
</comment>
<keyword evidence="11" id="KW-1185">Reference proteome</keyword>
<keyword evidence="2" id="KW-1003">Cell membrane</keyword>
<feature type="domain" description="Threonine/serine exporter-like N-terminal" evidence="8">
    <location>
        <begin position="47"/>
        <end position="288"/>
    </location>
</feature>
<dbReference type="EMBL" id="LJCR01000980">
    <property type="protein sequence ID" value="KPV51290.1"/>
    <property type="molecule type" value="Genomic_DNA"/>
</dbReference>
<feature type="transmembrane region" description="Helical" evidence="7">
    <location>
        <begin position="150"/>
        <end position="169"/>
    </location>
</feature>
<dbReference type="InterPro" id="IPR050539">
    <property type="entry name" value="ThrE_Dicarb/AminoAcid_Exp"/>
</dbReference>
<feature type="transmembrane region" description="Helical" evidence="7">
    <location>
        <begin position="203"/>
        <end position="223"/>
    </location>
</feature>
<keyword evidence="4 7" id="KW-1133">Transmembrane helix</keyword>
<comment type="subcellular location">
    <subcellularLocation>
        <location evidence="1">Cell membrane</location>
        <topology evidence="1">Multi-pass membrane protein</topology>
    </subcellularLocation>
</comment>
<feature type="transmembrane region" description="Helical" evidence="7">
    <location>
        <begin position="385"/>
        <end position="405"/>
    </location>
</feature>
<keyword evidence="3 7" id="KW-0812">Transmembrane</keyword>
<dbReference type="GO" id="GO:0022857">
    <property type="term" value="F:transmembrane transporter activity"/>
    <property type="evidence" value="ECO:0007669"/>
    <property type="project" value="InterPro"/>
</dbReference>
<evidence type="ECO:0000259" key="9">
    <source>
        <dbReference type="Pfam" id="PF12821"/>
    </source>
</evidence>
<dbReference type="Pfam" id="PF12821">
    <property type="entry name" value="ThrE_2"/>
    <property type="match status" value="1"/>
</dbReference>
<accession>A0A0P9FEB1</accession>
<name>A0A0P9FEB1_9CHLR</name>
<dbReference type="PANTHER" id="PTHR34390">
    <property type="entry name" value="UPF0442 PROTEIN YJJB-RELATED"/>
    <property type="match status" value="1"/>
</dbReference>
<evidence type="ECO:0000256" key="2">
    <source>
        <dbReference type="ARBA" id="ARBA00022475"/>
    </source>
</evidence>
<dbReference type="GO" id="GO:0015744">
    <property type="term" value="P:succinate transport"/>
    <property type="evidence" value="ECO:0007669"/>
    <property type="project" value="TreeGrafter"/>
</dbReference>
<evidence type="ECO:0000313" key="11">
    <source>
        <dbReference type="Proteomes" id="UP000050509"/>
    </source>
</evidence>
<feature type="transmembrane region" description="Helical" evidence="7">
    <location>
        <begin position="235"/>
        <end position="252"/>
    </location>
</feature>